<evidence type="ECO:0000256" key="1">
    <source>
        <dbReference type="SAM" id="SignalP"/>
    </source>
</evidence>
<protein>
    <submittedName>
        <fullName evidence="2">Uncharacterized protein</fullName>
    </submittedName>
</protein>
<keyword evidence="3" id="KW-1185">Reference proteome</keyword>
<sequence length="162" mass="18383">MKTKTLFKIFLVAVLMVTCKLATAQIYLTSSSSSTFEFPNGPTEWSKPVLLKLTSEKFEKKGLEGVPLEFKIKVTKKASSKLAPCKYEVEVKNLSDKQGISFEARNDYTDPSNKYIYHKVKLKAGETATFDIAYWHLGWDVKTMEGCTTCSWNFVFVEVKPN</sequence>
<feature type="signal peptide" evidence="1">
    <location>
        <begin position="1"/>
        <end position="24"/>
    </location>
</feature>
<gene>
    <name evidence="2" type="ORF">MMF97_08200</name>
</gene>
<dbReference type="EMBL" id="JALGBH010000002">
    <property type="protein sequence ID" value="MCJ0742689.1"/>
    <property type="molecule type" value="Genomic_DNA"/>
</dbReference>
<comment type="caution">
    <text evidence="2">The sequence shown here is derived from an EMBL/GenBank/DDBJ whole genome shotgun (WGS) entry which is preliminary data.</text>
</comment>
<evidence type="ECO:0000313" key="3">
    <source>
        <dbReference type="Proteomes" id="UP001165460"/>
    </source>
</evidence>
<organism evidence="2 3">
    <name type="scientific">Pedobacter montanisoli</name>
    <dbReference type="NCBI Taxonomy" id="2923277"/>
    <lineage>
        <taxon>Bacteria</taxon>
        <taxon>Pseudomonadati</taxon>
        <taxon>Bacteroidota</taxon>
        <taxon>Sphingobacteriia</taxon>
        <taxon>Sphingobacteriales</taxon>
        <taxon>Sphingobacteriaceae</taxon>
        <taxon>Pedobacter</taxon>
    </lineage>
</organism>
<name>A0ABS9ZWJ8_9SPHI</name>
<evidence type="ECO:0000313" key="2">
    <source>
        <dbReference type="EMBL" id="MCJ0742689.1"/>
    </source>
</evidence>
<proteinExistence type="predicted"/>
<accession>A0ABS9ZWJ8</accession>
<dbReference type="Proteomes" id="UP001165460">
    <property type="component" value="Unassembled WGS sequence"/>
</dbReference>
<keyword evidence="1" id="KW-0732">Signal</keyword>
<feature type="chain" id="PRO_5045758971" evidence="1">
    <location>
        <begin position="25"/>
        <end position="162"/>
    </location>
</feature>
<dbReference type="RefSeq" id="WP_243361384.1">
    <property type="nucleotide sequence ID" value="NZ_JALGBH010000002.1"/>
</dbReference>
<reference evidence="2" key="1">
    <citation type="submission" date="2022-03" db="EMBL/GenBank/DDBJ databases">
        <authorList>
            <person name="Woo C.Y."/>
        </authorList>
    </citation>
    <scope>NUCLEOTIDE SEQUENCE</scope>
    <source>
        <strain evidence="2">CYS-01</strain>
    </source>
</reference>